<reference evidence="2 3" key="1">
    <citation type="journal article" date="2011" name="PLoS Genet.">
        <title>Comparative genomic analysis of human fungal pathogens causing paracoccidioidomycosis.</title>
        <authorList>
            <person name="Desjardins C.A."/>
            <person name="Champion M.D."/>
            <person name="Holder J.W."/>
            <person name="Muszewska A."/>
            <person name="Goldberg J."/>
            <person name="Bailao A.M."/>
            <person name="Brigido M.M."/>
            <person name="Ferreira M.E."/>
            <person name="Garcia A.M."/>
            <person name="Grynberg M."/>
            <person name="Gujja S."/>
            <person name="Heiman D.I."/>
            <person name="Henn M.R."/>
            <person name="Kodira C.D."/>
            <person name="Leon-Narvaez H."/>
            <person name="Longo L.V."/>
            <person name="Ma L.J."/>
            <person name="Malavazi I."/>
            <person name="Matsuo A.L."/>
            <person name="Morais F.V."/>
            <person name="Pereira M."/>
            <person name="Rodriguez-Brito S."/>
            <person name="Sakthikumar S."/>
            <person name="Salem-Izacc S.M."/>
            <person name="Sykes S.M."/>
            <person name="Teixeira M.M."/>
            <person name="Vallejo M.C."/>
            <person name="Walter M.E."/>
            <person name="Yandava C."/>
            <person name="Young S."/>
            <person name="Zeng Q."/>
            <person name="Zucker J."/>
            <person name="Felipe M.S."/>
            <person name="Goldman G.H."/>
            <person name="Haas B.J."/>
            <person name="McEwen J.G."/>
            <person name="Nino-Vega G."/>
            <person name="Puccia R."/>
            <person name="San-Blas G."/>
            <person name="Soares C.M."/>
            <person name="Birren B.W."/>
            <person name="Cuomo C.A."/>
        </authorList>
    </citation>
    <scope>NUCLEOTIDE SEQUENCE [LARGE SCALE GENOMIC DNA]</scope>
    <source>
        <strain evidence="3">ATCC MYA-826 / Pb01</strain>
    </source>
</reference>
<sequence length="116" mass="13155">MSFRKPFVERTLYLRLSHSPHKKLITLDVHLLNDFKPALSQHFTTCMIRCLTNDVNLHPHSPCLRHPVPHDNPLQHSALEDPTTSASSSAMFPSHIPSSKIGGESNTQFQDWEEAC</sequence>
<protein>
    <submittedName>
        <fullName evidence="2">Uncharacterized protein</fullName>
    </submittedName>
</protein>
<evidence type="ECO:0000313" key="2">
    <source>
        <dbReference type="EMBL" id="EEH41941.2"/>
    </source>
</evidence>
<organism evidence="2 3">
    <name type="scientific">Paracoccidioides lutzii (strain ATCC MYA-826 / Pb01)</name>
    <name type="common">Paracoccidioides brasiliensis</name>
    <dbReference type="NCBI Taxonomy" id="502779"/>
    <lineage>
        <taxon>Eukaryota</taxon>
        <taxon>Fungi</taxon>
        <taxon>Dikarya</taxon>
        <taxon>Ascomycota</taxon>
        <taxon>Pezizomycotina</taxon>
        <taxon>Eurotiomycetes</taxon>
        <taxon>Eurotiomycetidae</taxon>
        <taxon>Onygenales</taxon>
        <taxon>Ajellomycetaceae</taxon>
        <taxon>Paracoccidioides</taxon>
    </lineage>
</organism>
<keyword evidence="3" id="KW-1185">Reference proteome</keyword>
<name>C1GZB8_PARBA</name>
<evidence type="ECO:0000256" key="1">
    <source>
        <dbReference type="SAM" id="MobiDB-lite"/>
    </source>
</evidence>
<dbReference type="VEuPathDB" id="FungiDB:PAAG_03862"/>
<dbReference type="HOGENOM" id="CLU_2097561_0_0_1"/>
<feature type="compositionally biased region" description="Polar residues" evidence="1">
    <location>
        <begin position="82"/>
        <end position="91"/>
    </location>
</feature>
<dbReference type="RefSeq" id="XP_002794269.2">
    <property type="nucleotide sequence ID" value="XM_002794223.2"/>
</dbReference>
<gene>
    <name evidence="2" type="ORF">PAAG_03862</name>
</gene>
<dbReference type="KEGG" id="pbl:PAAG_03862"/>
<accession>C1GZB8</accession>
<dbReference type="EMBL" id="KN294000">
    <property type="protein sequence ID" value="EEH41941.2"/>
    <property type="molecule type" value="Genomic_DNA"/>
</dbReference>
<feature type="region of interest" description="Disordered" evidence="1">
    <location>
        <begin position="65"/>
        <end position="107"/>
    </location>
</feature>
<dbReference type="GeneID" id="9097410"/>
<proteinExistence type="predicted"/>
<evidence type="ECO:0000313" key="3">
    <source>
        <dbReference type="Proteomes" id="UP000002059"/>
    </source>
</evidence>
<dbReference type="Proteomes" id="UP000002059">
    <property type="component" value="Partially assembled WGS sequence"/>
</dbReference>
<dbReference type="AlphaFoldDB" id="C1GZB8"/>